<proteinExistence type="predicted"/>
<dbReference type="OrthoDB" id="331544at2759"/>
<gene>
    <name evidence="1" type="ORF">PSALAMII_LOCUS1597</name>
</gene>
<evidence type="ECO:0000313" key="1">
    <source>
        <dbReference type="EMBL" id="CAG8287208.1"/>
    </source>
</evidence>
<dbReference type="AlphaFoldDB" id="A0A9W4IHX4"/>
<reference evidence="1" key="1">
    <citation type="submission" date="2021-07" db="EMBL/GenBank/DDBJ databases">
        <authorList>
            <person name="Branca A.L. A."/>
        </authorList>
    </citation>
    <scope>NUCLEOTIDE SEQUENCE</scope>
</reference>
<organism evidence="1 2">
    <name type="scientific">Penicillium salamii</name>
    <dbReference type="NCBI Taxonomy" id="1612424"/>
    <lineage>
        <taxon>Eukaryota</taxon>
        <taxon>Fungi</taxon>
        <taxon>Dikarya</taxon>
        <taxon>Ascomycota</taxon>
        <taxon>Pezizomycotina</taxon>
        <taxon>Eurotiomycetes</taxon>
        <taxon>Eurotiomycetidae</taxon>
        <taxon>Eurotiales</taxon>
        <taxon>Aspergillaceae</taxon>
        <taxon>Penicillium</taxon>
    </lineage>
</organism>
<evidence type="ECO:0000313" key="2">
    <source>
        <dbReference type="Proteomes" id="UP001152646"/>
    </source>
</evidence>
<accession>A0A9W4IHX4</accession>
<dbReference type="Proteomes" id="UP001152646">
    <property type="component" value="Unassembled WGS sequence"/>
</dbReference>
<comment type="caution">
    <text evidence="1">The sequence shown here is derived from an EMBL/GenBank/DDBJ whole genome shotgun (WGS) entry which is preliminary data.</text>
</comment>
<dbReference type="Gene3D" id="3.40.50.720">
    <property type="entry name" value="NAD(P)-binding Rossmann-like Domain"/>
    <property type="match status" value="1"/>
</dbReference>
<protein>
    <submittedName>
        <fullName evidence="1">Uncharacterized protein</fullName>
    </submittedName>
</protein>
<dbReference type="EMBL" id="CAJVPA010000066">
    <property type="protein sequence ID" value="CAG8287208.1"/>
    <property type="molecule type" value="Genomic_DNA"/>
</dbReference>
<sequence>MLALEWLRASTSSLLRSFHLKGHYQNQTCADTTKLRRAGSTLRFRGVEEGVKEYMAWLEDKEVMIKSSPISHAKKNSA</sequence>
<dbReference type="Gene3D" id="3.90.25.10">
    <property type="entry name" value="UDP-galactose 4-epimerase, domain 1"/>
    <property type="match status" value="1"/>
</dbReference>
<name>A0A9W4IHX4_9EURO</name>